<feature type="region of interest" description="Disordered" evidence="1">
    <location>
        <begin position="165"/>
        <end position="205"/>
    </location>
</feature>
<organism evidence="2 3">
    <name type="scientific">Cephalotrichum gorgonifer</name>
    <dbReference type="NCBI Taxonomy" id="2041049"/>
    <lineage>
        <taxon>Eukaryota</taxon>
        <taxon>Fungi</taxon>
        <taxon>Dikarya</taxon>
        <taxon>Ascomycota</taxon>
        <taxon>Pezizomycotina</taxon>
        <taxon>Sordariomycetes</taxon>
        <taxon>Hypocreomycetidae</taxon>
        <taxon>Microascales</taxon>
        <taxon>Microascaceae</taxon>
        <taxon>Cephalotrichum</taxon>
    </lineage>
</organism>
<sequence length="230" mass="23835">MKTTLVAAALMGSATAHISAHLARRDGSLSGIDPDVLSSLPEECRTVVESVVSAMPAEPTIFSAFSSGYYETNSRTATATDEDCAWITELPAPAKTAYVEYAVQIRNWLVDLDNVDLIMDVQAECGELQPNDNVACMDEWSDFAIEAAQAVSPDILTAIDSSLTSVPTPASTSASASETPETTESSESTGTEGPEPTGTSDEGNAASAMGAQTYAVASILAAFVGAIALI</sequence>
<gene>
    <name evidence="2" type="ORF">DNG_02361</name>
</gene>
<evidence type="ECO:0000256" key="1">
    <source>
        <dbReference type="SAM" id="MobiDB-lite"/>
    </source>
</evidence>
<dbReference type="EMBL" id="ONZQ02000003">
    <property type="protein sequence ID" value="SPN99509.1"/>
    <property type="molecule type" value="Genomic_DNA"/>
</dbReference>
<reference evidence="2" key="1">
    <citation type="submission" date="2018-03" db="EMBL/GenBank/DDBJ databases">
        <authorList>
            <person name="Guldener U."/>
        </authorList>
    </citation>
    <scope>NUCLEOTIDE SEQUENCE</scope>
</reference>
<name>A0AAE8MUN6_9PEZI</name>
<accession>A0AAE8MUN6</accession>
<dbReference type="AlphaFoldDB" id="A0AAE8MUN6"/>
<feature type="compositionally biased region" description="Low complexity" evidence="1">
    <location>
        <begin position="165"/>
        <end position="200"/>
    </location>
</feature>
<proteinExistence type="predicted"/>
<evidence type="ECO:0000313" key="2">
    <source>
        <dbReference type="EMBL" id="SPN99509.1"/>
    </source>
</evidence>
<protein>
    <submittedName>
        <fullName evidence="2">Uncharacterized protein</fullName>
    </submittedName>
</protein>
<evidence type="ECO:0000313" key="3">
    <source>
        <dbReference type="Proteomes" id="UP001187682"/>
    </source>
</evidence>
<comment type="caution">
    <text evidence="2">The sequence shown here is derived from an EMBL/GenBank/DDBJ whole genome shotgun (WGS) entry which is preliminary data.</text>
</comment>
<dbReference type="Proteomes" id="UP001187682">
    <property type="component" value="Unassembled WGS sequence"/>
</dbReference>
<keyword evidence="3" id="KW-1185">Reference proteome</keyword>